<keyword evidence="2" id="KW-0238">DNA-binding</keyword>
<evidence type="ECO:0000313" key="7">
    <source>
        <dbReference type="Proteomes" id="UP000269883"/>
    </source>
</evidence>
<dbReference type="CDD" id="cd00796">
    <property type="entry name" value="INT_Rci_Hp1_C"/>
    <property type="match status" value="1"/>
</dbReference>
<protein>
    <submittedName>
        <fullName evidence="6">Integrase family protein</fullName>
    </submittedName>
</protein>
<dbReference type="SUPFAM" id="SSF56349">
    <property type="entry name" value="DNA breaking-rejoining enzymes"/>
    <property type="match status" value="1"/>
</dbReference>
<evidence type="ECO:0000256" key="2">
    <source>
        <dbReference type="ARBA" id="ARBA00023125"/>
    </source>
</evidence>
<dbReference type="InterPro" id="IPR013762">
    <property type="entry name" value="Integrase-like_cat_sf"/>
</dbReference>
<dbReference type="Proteomes" id="UP000269883">
    <property type="component" value="Chromosome"/>
</dbReference>
<dbReference type="InterPro" id="IPR002104">
    <property type="entry name" value="Integrase_catalytic"/>
</dbReference>
<dbReference type="OrthoDB" id="9789256at2"/>
<dbReference type="InterPro" id="IPR011010">
    <property type="entry name" value="DNA_brk_join_enz"/>
</dbReference>
<dbReference type="PROSITE" id="PS51898">
    <property type="entry name" value="TYR_RECOMBINASE"/>
    <property type="match status" value="1"/>
</dbReference>
<feature type="domain" description="Tyr recombinase" evidence="5">
    <location>
        <begin position="192"/>
        <end position="372"/>
    </location>
</feature>
<comment type="similarity">
    <text evidence="1">Belongs to the 'phage' integrase family.</text>
</comment>
<proteinExistence type="inferred from homology"/>
<dbReference type="Gene3D" id="1.10.443.10">
    <property type="entry name" value="Intergrase catalytic core"/>
    <property type="match status" value="1"/>
</dbReference>
<dbReference type="GO" id="GO:0006310">
    <property type="term" value="P:DNA recombination"/>
    <property type="evidence" value="ECO:0007669"/>
    <property type="project" value="UniProtKB-KW"/>
</dbReference>
<evidence type="ECO:0000256" key="4">
    <source>
        <dbReference type="SAM" id="MobiDB-lite"/>
    </source>
</evidence>
<name>A0A2Z6AZ01_9BACT</name>
<dbReference type="InterPro" id="IPR050090">
    <property type="entry name" value="Tyrosine_recombinase_XerCD"/>
</dbReference>
<keyword evidence="7" id="KW-1185">Reference proteome</keyword>
<accession>A0A2Z6AZ01</accession>
<feature type="compositionally biased region" description="Polar residues" evidence="4">
    <location>
        <begin position="183"/>
        <end position="194"/>
    </location>
</feature>
<gene>
    <name evidence="6" type="ORF">DFE_1694</name>
</gene>
<dbReference type="RefSeq" id="WP_126378496.1">
    <property type="nucleotide sequence ID" value="NZ_AP017378.1"/>
</dbReference>
<dbReference type="KEGG" id="dfl:DFE_1694"/>
<evidence type="ECO:0000259" key="5">
    <source>
        <dbReference type="PROSITE" id="PS51898"/>
    </source>
</evidence>
<dbReference type="AlphaFoldDB" id="A0A2Z6AZ01"/>
<feature type="region of interest" description="Disordered" evidence="4">
    <location>
        <begin position="174"/>
        <end position="194"/>
    </location>
</feature>
<evidence type="ECO:0000313" key="6">
    <source>
        <dbReference type="EMBL" id="BBD08420.1"/>
    </source>
</evidence>
<keyword evidence="3" id="KW-0233">DNA recombination</keyword>
<dbReference type="GO" id="GO:0015074">
    <property type="term" value="P:DNA integration"/>
    <property type="evidence" value="ECO:0007669"/>
    <property type="project" value="InterPro"/>
</dbReference>
<organism evidence="6 7">
    <name type="scientific">Desulfovibrio ferrophilus</name>
    <dbReference type="NCBI Taxonomy" id="241368"/>
    <lineage>
        <taxon>Bacteria</taxon>
        <taxon>Pseudomonadati</taxon>
        <taxon>Thermodesulfobacteriota</taxon>
        <taxon>Desulfovibrionia</taxon>
        <taxon>Desulfovibrionales</taxon>
        <taxon>Desulfovibrionaceae</taxon>
        <taxon>Desulfovibrio</taxon>
    </lineage>
</organism>
<dbReference type="Pfam" id="PF00589">
    <property type="entry name" value="Phage_integrase"/>
    <property type="match status" value="1"/>
</dbReference>
<evidence type="ECO:0000256" key="3">
    <source>
        <dbReference type="ARBA" id="ARBA00023172"/>
    </source>
</evidence>
<dbReference type="EMBL" id="AP017378">
    <property type="protein sequence ID" value="BBD08420.1"/>
    <property type="molecule type" value="Genomic_DNA"/>
</dbReference>
<dbReference type="GO" id="GO:0003677">
    <property type="term" value="F:DNA binding"/>
    <property type="evidence" value="ECO:0007669"/>
    <property type="project" value="UniProtKB-KW"/>
</dbReference>
<dbReference type="PANTHER" id="PTHR30349">
    <property type="entry name" value="PHAGE INTEGRASE-RELATED"/>
    <property type="match status" value="1"/>
</dbReference>
<dbReference type="PANTHER" id="PTHR30349:SF64">
    <property type="entry name" value="PROPHAGE INTEGRASE INTD-RELATED"/>
    <property type="match status" value="1"/>
</dbReference>
<dbReference type="Gene3D" id="1.10.150.130">
    <property type="match status" value="1"/>
</dbReference>
<dbReference type="InterPro" id="IPR010998">
    <property type="entry name" value="Integrase_recombinase_N"/>
</dbReference>
<reference evidence="6 7" key="1">
    <citation type="journal article" date="2018" name="Sci. Adv.">
        <title>Multi-heme cytochromes provide a pathway for survival in energy-limited environments.</title>
        <authorList>
            <person name="Deng X."/>
            <person name="Dohmae N."/>
            <person name="Nealson K.H."/>
            <person name="Hashimoto K."/>
            <person name="Okamoto A."/>
        </authorList>
    </citation>
    <scope>NUCLEOTIDE SEQUENCE [LARGE SCALE GENOMIC DNA]</scope>
    <source>
        <strain evidence="6 7">IS5</strain>
    </source>
</reference>
<sequence length="396" mass="44504">MATRKFLKTRYRGVYYRESPNRRPHRGRADRCFVIWYKGADNKGHWQTIGWASEGITPEYASQKRNDVVNTVRDGKPIPAKGAKRFTVGQAVESYEAWARAEGKFIDKELSRWNKHMRAAFAALPIEAITVAILTEHKAKLARLMSEQSVNHCFSFARRAINHAIGMELYSGSNPMRSRRNSKFSLPQPDNESNRYLTPQEAKSLLANLRNRSKQLHDMSLLSLKTGLRAVEIFSITGADLDTSAGVISFTAKGGRRDSIPAPADMIELLQSYSRAPGEHIFQARNGGRITSGISSAFGRAVADLKLNEGWPRPCDHVIFHTLRHTFASWLAQSRRVTLQELKELMRHEKISMTLRYAKLIPGQERDRQAIIADVLKAADLAAEENTDTATDAAQG</sequence>
<evidence type="ECO:0000256" key="1">
    <source>
        <dbReference type="ARBA" id="ARBA00008857"/>
    </source>
</evidence>